<dbReference type="PANTHER" id="PTHR35489">
    <property type="entry name" value="TITAN9"/>
    <property type="match status" value="1"/>
</dbReference>
<sequence length="194" mass="21775">MSPRRKTPQSNIRAKRVQLSENTAIPHSSLEEESQEGMNKRMFQSSYVSLAASIFIRMKVTVDDGTERFSVSVSHEATEQRPPIDDLKPSLNSSTFFSSLQSTSRTTLSKPHSAASSKPSISAIASADYNPYGVVQIDAGYSFTLTWLEKPGEWSYKLSSLGTLERIALNWMKQDIRQHEHVPSVLRADIKHHH</sequence>
<dbReference type="GO" id="GO:0003006">
    <property type="term" value="P:developmental process involved in reproduction"/>
    <property type="evidence" value="ECO:0007669"/>
    <property type="project" value="TreeGrafter"/>
</dbReference>
<dbReference type="PANTHER" id="PTHR35489:SF2">
    <property type="entry name" value="TITAN9"/>
    <property type="match status" value="1"/>
</dbReference>
<evidence type="ECO:0000313" key="4">
    <source>
        <dbReference type="Proteomes" id="UP000275267"/>
    </source>
</evidence>
<evidence type="ECO:0000259" key="2">
    <source>
        <dbReference type="Pfam" id="PF25091"/>
    </source>
</evidence>
<evidence type="ECO:0000256" key="1">
    <source>
        <dbReference type="SAM" id="MobiDB-lite"/>
    </source>
</evidence>
<evidence type="ECO:0000313" key="3">
    <source>
        <dbReference type="EMBL" id="RLM91612.1"/>
    </source>
</evidence>
<organism evidence="3 4">
    <name type="scientific">Panicum miliaceum</name>
    <name type="common">Proso millet</name>
    <name type="synonym">Broomcorn millet</name>
    <dbReference type="NCBI Taxonomy" id="4540"/>
    <lineage>
        <taxon>Eukaryota</taxon>
        <taxon>Viridiplantae</taxon>
        <taxon>Streptophyta</taxon>
        <taxon>Embryophyta</taxon>
        <taxon>Tracheophyta</taxon>
        <taxon>Spermatophyta</taxon>
        <taxon>Magnoliopsida</taxon>
        <taxon>Liliopsida</taxon>
        <taxon>Poales</taxon>
        <taxon>Poaceae</taxon>
        <taxon>PACMAD clade</taxon>
        <taxon>Panicoideae</taxon>
        <taxon>Panicodae</taxon>
        <taxon>Paniceae</taxon>
        <taxon>Panicinae</taxon>
        <taxon>Panicum</taxon>
        <taxon>Panicum sect. Panicum</taxon>
    </lineage>
</organism>
<name>A0A3L6QWN1_PANMI</name>
<dbReference type="Pfam" id="PF25091">
    <property type="entry name" value="DUF7806"/>
    <property type="match status" value="1"/>
</dbReference>
<feature type="region of interest" description="Disordered" evidence="1">
    <location>
        <begin position="1"/>
        <end position="36"/>
    </location>
</feature>
<dbReference type="OrthoDB" id="759501at2759"/>
<feature type="domain" description="DUF7806" evidence="2">
    <location>
        <begin position="134"/>
        <end position="177"/>
    </location>
</feature>
<dbReference type="Proteomes" id="UP000275267">
    <property type="component" value="Unassembled WGS sequence"/>
</dbReference>
<dbReference type="AlphaFoldDB" id="A0A3L6QWN1"/>
<dbReference type="InterPro" id="IPR056708">
    <property type="entry name" value="DUF7806"/>
</dbReference>
<comment type="caution">
    <text evidence="3">The sequence shown here is derived from an EMBL/GenBank/DDBJ whole genome shotgun (WGS) entry which is preliminary data.</text>
</comment>
<dbReference type="EMBL" id="PQIB02000010">
    <property type="protein sequence ID" value="RLM91612.1"/>
    <property type="molecule type" value="Genomic_DNA"/>
</dbReference>
<reference evidence="4" key="1">
    <citation type="journal article" date="2019" name="Nat. Commun.">
        <title>The genome of broomcorn millet.</title>
        <authorList>
            <person name="Zou C."/>
            <person name="Miki D."/>
            <person name="Li D."/>
            <person name="Tang Q."/>
            <person name="Xiao L."/>
            <person name="Rajput S."/>
            <person name="Deng P."/>
            <person name="Jia W."/>
            <person name="Huang R."/>
            <person name="Zhang M."/>
            <person name="Sun Y."/>
            <person name="Hu J."/>
            <person name="Fu X."/>
            <person name="Schnable P.S."/>
            <person name="Li F."/>
            <person name="Zhang H."/>
            <person name="Feng B."/>
            <person name="Zhu X."/>
            <person name="Liu R."/>
            <person name="Schnable J.C."/>
            <person name="Zhu J.-K."/>
            <person name="Zhang H."/>
        </authorList>
    </citation>
    <scope>NUCLEOTIDE SEQUENCE [LARGE SCALE GENOMIC DNA]</scope>
</reference>
<gene>
    <name evidence="3" type="ORF">C2845_PM08G09560</name>
</gene>
<protein>
    <recommendedName>
        <fullName evidence="2">DUF7806 domain-containing protein</fullName>
    </recommendedName>
</protein>
<accession>A0A3L6QWN1</accession>
<keyword evidence="4" id="KW-1185">Reference proteome</keyword>
<proteinExistence type="predicted"/>